<dbReference type="EMBL" id="QGKW02001660">
    <property type="protein sequence ID" value="KAF2579251.1"/>
    <property type="molecule type" value="Genomic_DNA"/>
</dbReference>
<sequence>MAKDSLIESTIVDALKNTREAAWLFQVPSIRQLIQSARGMSPSKKSTRLLIWQWSSSQLSSFINQDSESVAVLGGLFPKLPHALNGVGTGDSVSEMVLLDAETISSIASLTAIFDAADLLTMMALETLMFLPCEIVWNCQDAKEVSQALVGSALMVEALKLRSALLKAKELILLSFHIFSNSRVFTFTLRLGYVLNEIAGVFHDVRSLATLFNPLSFSFIFCFDNVQVVSLTMVSFECMNVKNYVVCLVE</sequence>
<protein>
    <submittedName>
        <fullName evidence="1">Uncharacterized protein</fullName>
    </submittedName>
</protein>
<reference evidence="1" key="1">
    <citation type="submission" date="2019-12" db="EMBL/GenBank/DDBJ databases">
        <title>Genome sequencing and annotation of Brassica cretica.</title>
        <authorList>
            <person name="Studholme D.J."/>
            <person name="Sarris P.F."/>
        </authorList>
    </citation>
    <scope>NUCLEOTIDE SEQUENCE</scope>
    <source>
        <strain evidence="1">PFS-001/15</strain>
        <tissue evidence="1">Leaf</tissue>
    </source>
</reference>
<name>A0A8S9JAK3_BRACR</name>
<gene>
    <name evidence="1" type="ORF">F2Q68_00001731</name>
</gene>
<dbReference type="Proteomes" id="UP000712281">
    <property type="component" value="Unassembled WGS sequence"/>
</dbReference>
<accession>A0A8S9JAK3</accession>
<organism evidence="1 2">
    <name type="scientific">Brassica cretica</name>
    <name type="common">Mustard</name>
    <dbReference type="NCBI Taxonomy" id="69181"/>
    <lineage>
        <taxon>Eukaryota</taxon>
        <taxon>Viridiplantae</taxon>
        <taxon>Streptophyta</taxon>
        <taxon>Embryophyta</taxon>
        <taxon>Tracheophyta</taxon>
        <taxon>Spermatophyta</taxon>
        <taxon>Magnoliopsida</taxon>
        <taxon>eudicotyledons</taxon>
        <taxon>Gunneridae</taxon>
        <taxon>Pentapetalae</taxon>
        <taxon>rosids</taxon>
        <taxon>malvids</taxon>
        <taxon>Brassicales</taxon>
        <taxon>Brassicaceae</taxon>
        <taxon>Brassiceae</taxon>
        <taxon>Brassica</taxon>
    </lineage>
</organism>
<evidence type="ECO:0000313" key="1">
    <source>
        <dbReference type="EMBL" id="KAF2579251.1"/>
    </source>
</evidence>
<proteinExistence type="predicted"/>
<dbReference type="AlphaFoldDB" id="A0A8S9JAK3"/>
<evidence type="ECO:0000313" key="2">
    <source>
        <dbReference type="Proteomes" id="UP000712281"/>
    </source>
</evidence>
<comment type="caution">
    <text evidence="1">The sequence shown here is derived from an EMBL/GenBank/DDBJ whole genome shotgun (WGS) entry which is preliminary data.</text>
</comment>